<sequence length="96" mass="10495">MAAAQTAKTSVVHTEQAAWAEIAQAWHPCFHEAGRSPFRGRLLETDVGGSQQLEQHGGTANEDEERRRDALGVLSRKATMTYLSESNVGWNTLSSP</sequence>
<proteinExistence type="predicted"/>
<accession>A0AAV9PD94</accession>
<keyword evidence="3" id="KW-1185">Reference proteome</keyword>
<dbReference type="Proteomes" id="UP001337655">
    <property type="component" value="Unassembled WGS sequence"/>
</dbReference>
<name>A0AAV9PD94_9PEZI</name>
<protein>
    <submittedName>
        <fullName evidence="2">Uncharacterized protein</fullName>
    </submittedName>
</protein>
<dbReference type="EMBL" id="JAVRRT010000006">
    <property type="protein sequence ID" value="KAK5171171.1"/>
    <property type="molecule type" value="Genomic_DNA"/>
</dbReference>
<organism evidence="2 3">
    <name type="scientific">Saxophila tyrrhenica</name>
    <dbReference type="NCBI Taxonomy" id="1690608"/>
    <lineage>
        <taxon>Eukaryota</taxon>
        <taxon>Fungi</taxon>
        <taxon>Dikarya</taxon>
        <taxon>Ascomycota</taxon>
        <taxon>Pezizomycotina</taxon>
        <taxon>Dothideomycetes</taxon>
        <taxon>Dothideomycetidae</taxon>
        <taxon>Mycosphaerellales</taxon>
        <taxon>Extremaceae</taxon>
        <taxon>Saxophila</taxon>
    </lineage>
</organism>
<reference evidence="2 3" key="1">
    <citation type="submission" date="2023-08" db="EMBL/GenBank/DDBJ databases">
        <title>Black Yeasts Isolated from many extreme environments.</title>
        <authorList>
            <person name="Coleine C."/>
            <person name="Stajich J.E."/>
            <person name="Selbmann L."/>
        </authorList>
    </citation>
    <scope>NUCLEOTIDE SEQUENCE [LARGE SCALE GENOMIC DNA]</scope>
    <source>
        <strain evidence="2 3">CCFEE 5935</strain>
    </source>
</reference>
<dbReference type="AlphaFoldDB" id="A0AAV9PD94"/>
<comment type="caution">
    <text evidence="2">The sequence shown here is derived from an EMBL/GenBank/DDBJ whole genome shotgun (WGS) entry which is preliminary data.</text>
</comment>
<evidence type="ECO:0000256" key="1">
    <source>
        <dbReference type="SAM" id="MobiDB-lite"/>
    </source>
</evidence>
<evidence type="ECO:0000313" key="2">
    <source>
        <dbReference type="EMBL" id="KAK5171171.1"/>
    </source>
</evidence>
<feature type="region of interest" description="Disordered" evidence="1">
    <location>
        <begin position="48"/>
        <end position="67"/>
    </location>
</feature>
<dbReference type="GeneID" id="89925661"/>
<gene>
    <name evidence="2" type="ORF">LTR77_004315</name>
</gene>
<evidence type="ECO:0000313" key="3">
    <source>
        <dbReference type="Proteomes" id="UP001337655"/>
    </source>
</evidence>
<dbReference type="RefSeq" id="XP_064660199.1">
    <property type="nucleotide sequence ID" value="XM_064801569.1"/>
</dbReference>